<comment type="similarity">
    <text evidence="1 5">Belongs to the FliD family.</text>
</comment>
<evidence type="ECO:0000256" key="4">
    <source>
        <dbReference type="ARBA" id="ARBA00023143"/>
    </source>
</evidence>
<dbReference type="EMBL" id="JBHUKY010000031">
    <property type="protein sequence ID" value="MFD2411803.1"/>
    <property type="molecule type" value="Genomic_DNA"/>
</dbReference>
<keyword evidence="9" id="KW-1185">Reference proteome</keyword>
<organism evidence="8 9">
    <name type="scientific">Paenibacillus rhizoplanae</name>
    <dbReference type="NCBI Taxonomy" id="1917181"/>
    <lineage>
        <taxon>Bacteria</taxon>
        <taxon>Bacillati</taxon>
        <taxon>Bacillota</taxon>
        <taxon>Bacilli</taxon>
        <taxon>Bacillales</taxon>
        <taxon>Paenibacillaceae</taxon>
        <taxon>Paenibacillus</taxon>
    </lineage>
</organism>
<accession>A0ABW5F9M7</accession>
<keyword evidence="5" id="KW-0964">Secreted</keyword>
<keyword evidence="8" id="KW-0969">Cilium</keyword>
<sequence>MDIDSMVKSMMAAKRVPYDKLVQDKQLLEWKRDSYREINSKLYTFKSAKLTDKYGFNSSLNANKAVITGNTTALKAEATAEATGTEMKVSIERLATRATVETRGVGAGKSSQTTLAELFNPAVTTLPPNDQEALLSKEFAITINGESFRDNSGKPLFTGKTSIATMVSTINANTKANAIASYDEITGKLFIRSKTSGSEGKVELGAISSGESILELFKGVPAEKAIIETNSAKGAGFTGSTTLAKLAGATEPFTGTDLDKEYKLSFKGINSGNPITFKGSDSIDNIISQLDAVGVTATFDMSKGKFSFKSESGGSIELGTGENTLFDIFNGVQTYSSGLNSQVTINGTKLEKDSNNFTINGVSLTLLETSALDKLTTINTQTDSSTAIETIKGFIEDYNSMIELLNNKTSEVKYRDFAPLTEEQKKDMKEADIKTWTEKAQSGLLKNDDILRSTVSSMRMLITGKLGDLSSIGITTGQYYENGKLYLNESKLKTAIAENPQKIIDLLQGPTSDPGSGLFDKLVKVAENALDRFSEKAGTDRFSASVTGTYKAENVIGRTLKGYNSRLDTMQKNLVTAENRYYKQFTAMETAMSKLQSQSSSLLSSLGLSSK</sequence>
<dbReference type="InterPro" id="IPR010809">
    <property type="entry name" value="FliD_C"/>
</dbReference>
<comment type="subunit">
    <text evidence="2 5">Homopentamer.</text>
</comment>
<dbReference type="Proteomes" id="UP001597448">
    <property type="component" value="Unassembled WGS sequence"/>
</dbReference>
<dbReference type="RefSeq" id="WP_209988851.1">
    <property type="nucleotide sequence ID" value="NZ_JBHUKY010000031.1"/>
</dbReference>
<dbReference type="Pfam" id="PF07195">
    <property type="entry name" value="FliD_C"/>
    <property type="match status" value="1"/>
</dbReference>
<gene>
    <name evidence="8" type="primary">fliD</name>
    <name evidence="8" type="ORF">ACFSX3_18090</name>
</gene>
<dbReference type="Pfam" id="PF02465">
    <property type="entry name" value="FliD_N"/>
    <property type="match status" value="1"/>
</dbReference>
<protein>
    <recommendedName>
        <fullName evidence="5">Flagellar hook-associated protein 2</fullName>
        <shortName evidence="5">HAP2</shortName>
    </recommendedName>
    <alternativeName>
        <fullName evidence="5">Flagellar cap protein</fullName>
    </alternativeName>
</protein>
<proteinExistence type="inferred from homology"/>
<dbReference type="InterPro" id="IPR003481">
    <property type="entry name" value="FliD_N"/>
</dbReference>
<comment type="function">
    <text evidence="5">Required for morphogenesis and for the elongation of the flagellar filament by facilitating polymerization of the flagellin monomers at the tip of growing filament. Forms a capping structure, which prevents flagellin subunits (transported through the central channel of the flagellum) from leaking out without polymerization at the distal end.</text>
</comment>
<evidence type="ECO:0000256" key="3">
    <source>
        <dbReference type="ARBA" id="ARBA00023054"/>
    </source>
</evidence>
<evidence type="ECO:0000313" key="9">
    <source>
        <dbReference type="Proteomes" id="UP001597448"/>
    </source>
</evidence>
<comment type="subcellular location">
    <subcellularLocation>
        <location evidence="5">Secreted</location>
    </subcellularLocation>
    <subcellularLocation>
        <location evidence="5">Bacterial flagellum</location>
    </subcellularLocation>
</comment>
<keyword evidence="8" id="KW-0282">Flagellum</keyword>
<dbReference type="InterPro" id="IPR040026">
    <property type="entry name" value="FliD"/>
</dbReference>
<evidence type="ECO:0000256" key="5">
    <source>
        <dbReference type="RuleBase" id="RU362066"/>
    </source>
</evidence>
<dbReference type="PANTHER" id="PTHR30288">
    <property type="entry name" value="FLAGELLAR CAP/ASSEMBLY PROTEIN FLID"/>
    <property type="match status" value="1"/>
</dbReference>
<evidence type="ECO:0000256" key="2">
    <source>
        <dbReference type="ARBA" id="ARBA00011255"/>
    </source>
</evidence>
<comment type="caution">
    <text evidence="8">The sequence shown here is derived from an EMBL/GenBank/DDBJ whole genome shotgun (WGS) entry which is preliminary data.</text>
</comment>
<dbReference type="PANTHER" id="PTHR30288:SF0">
    <property type="entry name" value="FLAGELLAR HOOK-ASSOCIATED PROTEIN 2"/>
    <property type="match status" value="1"/>
</dbReference>
<keyword evidence="8" id="KW-0966">Cell projection</keyword>
<evidence type="ECO:0000259" key="6">
    <source>
        <dbReference type="Pfam" id="PF02465"/>
    </source>
</evidence>
<evidence type="ECO:0000313" key="8">
    <source>
        <dbReference type="EMBL" id="MFD2411803.1"/>
    </source>
</evidence>
<evidence type="ECO:0000259" key="7">
    <source>
        <dbReference type="Pfam" id="PF07195"/>
    </source>
</evidence>
<reference evidence="9" key="1">
    <citation type="journal article" date="2019" name="Int. J. Syst. Evol. Microbiol.">
        <title>The Global Catalogue of Microorganisms (GCM) 10K type strain sequencing project: providing services to taxonomists for standard genome sequencing and annotation.</title>
        <authorList>
            <consortium name="The Broad Institute Genomics Platform"/>
            <consortium name="The Broad Institute Genome Sequencing Center for Infectious Disease"/>
            <person name="Wu L."/>
            <person name="Ma J."/>
        </authorList>
    </citation>
    <scope>NUCLEOTIDE SEQUENCE [LARGE SCALE GENOMIC DNA]</scope>
    <source>
        <strain evidence="9">CCM 8725</strain>
    </source>
</reference>
<keyword evidence="4 5" id="KW-0975">Bacterial flagellum</keyword>
<evidence type="ECO:0000256" key="1">
    <source>
        <dbReference type="ARBA" id="ARBA00009764"/>
    </source>
</evidence>
<feature type="domain" description="Flagellar hook-associated protein 2 C-terminal" evidence="7">
    <location>
        <begin position="340"/>
        <end position="597"/>
    </location>
</feature>
<keyword evidence="3" id="KW-0175">Coiled coil</keyword>
<feature type="domain" description="Flagellar hook-associated protein 2 N-terminal" evidence="6">
    <location>
        <begin position="1"/>
        <end position="97"/>
    </location>
</feature>
<name>A0ABW5F9M7_9BACL</name>